<comment type="caution">
    <text evidence="1">The sequence shown here is derived from an EMBL/GenBank/DDBJ whole genome shotgun (WGS) entry which is preliminary data.</text>
</comment>
<name>A0AAW2LQ50_SESRA</name>
<reference evidence="1" key="1">
    <citation type="submission" date="2020-06" db="EMBL/GenBank/DDBJ databases">
        <authorList>
            <person name="Li T."/>
            <person name="Hu X."/>
            <person name="Zhang T."/>
            <person name="Song X."/>
            <person name="Zhang H."/>
            <person name="Dai N."/>
            <person name="Sheng W."/>
            <person name="Hou X."/>
            <person name="Wei L."/>
        </authorList>
    </citation>
    <scope>NUCLEOTIDE SEQUENCE</scope>
    <source>
        <strain evidence="1">G02</strain>
        <tissue evidence="1">Leaf</tissue>
    </source>
</reference>
<evidence type="ECO:0008006" key="2">
    <source>
        <dbReference type="Google" id="ProtNLM"/>
    </source>
</evidence>
<organism evidence="1">
    <name type="scientific">Sesamum radiatum</name>
    <name type="common">Black benniseed</name>
    <dbReference type="NCBI Taxonomy" id="300843"/>
    <lineage>
        <taxon>Eukaryota</taxon>
        <taxon>Viridiplantae</taxon>
        <taxon>Streptophyta</taxon>
        <taxon>Embryophyta</taxon>
        <taxon>Tracheophyta</taxon>
        <taxon>Spermatophyta</taxon>
        <taxon>Magnoliopsida</taxon>
        <taxon>eudicotyledons</taxon>
        <taxon>Gunneridae</taxon>
        <taxon>Pentapetalae</taxon>
        <taxon>asterids</taxon>
        <taxon>lamiids</taxon>
        <taxon>Lamiales</taxon>
        <taxon>Pedaliaceae</taxon>
        <taxon>Sesamum</taxon>
    </lineage>
</organism>
<reference evidence="1" key="2">
    <citation type="journal article" date="2024" name="Plant">
        <title>Genomic evolution and insights into agronomic trait innovations of Sesamum species.</title>
        <authorList>
            <person name="Miao H."/>
            <person name="Wang L."/>
            <person name="Qu L."/>
            <person name="Liu H."/>
            <person name="Sun Y."/>
            <person name="Le M."/>
            <person name="Wang Q."/>
            <person name="Wei S."/>
            <person name="Zheng Y."/>
            <person name="Lin W."/>
            <person name="Duan Y."/>
            <person name="Cao H."/>
            <person name="Xiong S."/>
            <person name="Wang X."/>
            <person name="Wei L."/>
            <person name="Li C."/>
            <person name="Ma Q."/>
            <person name="Ju M."/>
            <person name="Zhao R."/>
            <person name="Li G."/>
            <person name="Mu C."/>
            <person name="Tian Q."/>
            <person name="Mei H."/>
            <person name="Zhang T."/>
            <person name="Gao T."/>
            <person name="Zhang H."/>
        </authorList>
    </citation>
    <scope>NUCLEOTIDE SEQUENCE</scope>
    <source>
        <strain evidence="1">G02</strain>
    </source>
</reference>
<protein>
    <recommendedName>
        <fullName evidence="2">Reverse transcriptase</fullName>
    </recommendedName>
</protein>
<gene>
    <name evidence="1" type="ORF">Sradi_5290100</name>
</gene>
<evidence type="ECO:0000313" key="1">
    <source>
        <dbReference type="EMBL" id="KAL0320286.1"/>
    </source>
</evidence>
<sequence>MHWKQRGKVHWLWEGNRNTSFFHNKASIRRRKNAITRIKNGDGQWLEHSKDIRNHIEAYFSDIFRSQNLLEEELEKGIEAISVQVTEQMLQEIAQAYTAEEVTVALSQMAPLKSPGPDINHYLTSKRWGKKGYMALKLDISEAYNKKEERVGRLTGVGIWKRINGWKERNLSQADKEVLIKVVVQASRRMPWDIFNFLSHISKNSVHGLQFLGAQWRGKENPLDQLATTLQIEDTWRATFKDLQAFNLAMLQKQLWGIISNSDSLLSRVLQARYFLNGQVLMATSEWNTPYTWRSVLAAQQVAWGGFR</sequence>
<accession>A0AAW2LQ50</accession>
<proteinExistence type="predicted"/>
<dbReference type="EMBL" id="JACGWJ010000024">
    <property type="protein sequence ID" value="KAL0320286.1"/>
    <property type="molecule type" value="Genomic_DNA"/>
</dbReference>
<dbReference type="AlphaFoldDB" id="A0AAW2LQ50"/>